<dbReference type="Proteomes" id="UP000034112">
    <property type="component" value="Unassembled WGS sequence"/>
</dbReference>
<comment type="caution">
    <text evidence="1">The sequence shown here is derived from an EMBL/GenBank/DDBJ whole genome shotgun (WGS) entry which is preliminary data.</text>
</comment>
<dbReference type="EMBL" id="JOKZ01000061">
    <property type="protein sequence ID" value="KKP05030.1"/>
    <property type="molecule type" value="Genomic_DNA"/>
</dbReference>
<accession>A0A0F9XKM8</accession>
<name>A0A0F9XKM8_TRIHA</name>
<gene>
    <name evidence="1" type="ORF">THAR02_02894</name>
</gene>
<protein>
    <submittedName>
        <fullName evidence="1">Uncharacterized protein</fullName>
    </submittedName>
</protein>
<dbReference type="OMA" id="SAYPCEK"/>
<evidence type="ECO:0000313" key="2">
    <source>
        <dbReference type="Proteomes" id="UP000034112"/>
    </source>
</evidence>
<evidence type="ECO:0000313" key="1">
    <source>
        <dbReference type="EMBL" id="KKP05030.1"/>
    </source>
</evidence>
<organism evidence="1 2">
    <name type="scientific">Trichoderma harzianum</name>
    <name type="common">Hypocrea lixii</name>
    <dbReference type="NCBI Taxonomy" id="5544"/>
    <lineage>
        <taxon>Eukaryota</taxon>
        <taxon>Fungi</taxon>
        <taxon>Dikarya</taxon>
        <taxon>Ascomycota</taxon>
        <taxon>Pezizomycotina</taxon>
        <taxon>Sordariomycetes</taxon>
        <taxon>Hypocreomycetidae</taxon>
        <taxon>Hypocreales</taxon>
        <taxon>Hypocreaceae</taxon>
        <taxon>Trichoderma</taxon>
    </lineage>
</organism>
<dbReference type="AlphaFoldDB" id="A0A0F9XKM8"/>
<reference evidence="2" key="1">
    <citation type="journal article" date="2015" name="Genome Announc.">
        <title>Draft whole-genome sequence of the biocontrol agent Trichoderma harzianum T6776.</title>
        <authorList>
            <person name="Baroncelli R."/>
            <person name="Piaggeschi G."/>
            <person name="Fiorini L."/>
            <person name="Bertolini E."/>
            <person name="Zapparata A."/>
            <person name="Pe M.E."/>
            <person name="Sarrocco S."/>
            <person name="Vannacci G."/>
        </authorList>
    </citation>
    <scope>NUCLEOTIDE SEQUENCE [LARGE SCALE GENOMIC DNA]</scope>
    <source>
        <strain evidence="2">T6776</strain>
    </source>
</reference>
<dbReference type="OrthoDB" id="4202165at2759"/>
<sequence length="121" mass="13872">MSSFKDRVTRLLERLEASQIPLVEWETSLWVRLGYPLVWDGSLFLLVPDHQLQQVRDLAIDTGLSPADEDTLPSAYPCEKPGHAVRFLIDDFTWTEGPPQRRLVFLPMSWTGMTLQEIVSC</sequence>
<proteinExistence type="predicted"/>